<sequence length="252" mass="28549">MDETNQEQKAAYPVRITNHSKLKVYISSALDFFDKNKDTPILFHTLPPGYLTSSKDERERKRPRLEAGSSTDNPDDQREPTKSRSQRNANSSTKPVTETIPRLITVVEIIKREFLKNLALKHSPRLAGLHQYTEIGCLEDVQKSNVDETSSVPPAGAEEEEDDLEELFDERAKEVVEALSGKNHVRRKRTPYMKITLSLTTIPALEEQGASYQAPTIRKLSKSAKSRARKREHKHRAEPGVENDGSTRETSE</sequence>
<feature type="compositionally biased region" description="Polar residues" evidence="1">
    <location>
        <begin position="86"/>
        <end position="96"/>
    </location>
</feature>
<feature type="region of interest" description="Disordered" evidence="1">
    <location>
        <begin position="205"/>
        <end position="252"/>
    </location>
</feature>
<accession>A0A0C2X3A4</accession>
<feature type="compositionally biased region" description="Basic residues" evidence="1">
    <location>
        <begin position="219"/>
        <end position="234"/>
    </location>
</feature>
<evidence type="ECO:0000313" key="2">
    <source>
        <dbReference type="EMBL" id="KIL63193.1"/>
    </source>
</evidence>
<proteinExistence type="predicted"/>
<dbReference type="STRING" id="946122.A0A0C2X3A4"/>
<organism evidence="2 3">
    <name type="scientific">Amanita muscaria (strain Koide BX008)</name>
    <dbReference type="NCBI Taxonomy" id="946122"/>
    <lineage>
        <taxon>Eukaryota</taxon>
        <taxon>Fungi</taxon>
        <taxon>Dikarya</taxon>
        <taxon>Basidiomycota</taxon>
        <taxon>Agaricomycotina</taxon>
        <taxon>Agaricomycetes</taxon>
        <taxon>Agaricomycetidae</taxon>
        <taxon>Agaricales</taxon>
        <taxon>Pluteineae</taxon>
        <taxon>Amanitaceae</taxon>
        <taxon>Amanita</taxon>
    </lineage>
</organism>
<feature type="compositionally biased region" description="Basic and acidic residues" evidence="1">
    <location>
        <begin position="235"/>
        <end position="252"/>
    </location>
</feature>
<dbReference type="AlphaFoldDB" id="A0A0C2X3A4"/>
<dbReference type="InParanoid" id="A0A0C2X3A4"/>
<dbReference type="HOGENOM" id="CLU_074862_0_0_1"/>
<dbReference type="OrthoDB" id="424402at2759"/>
<evidence type="ECO:0000313" key="3">
    <source>
        <dbReference type="Proteomes" id="UP000054549"/>
    </source>
</evidence>
<name>A0A0C2X3A4_AMAMK</name>
<dbReference type="EMBL" id="KN818262">
    <property type="protein sequence ID" value="KIL63193.1"/>
    <property type="molecule type" value="Genomic_DNA"/>
</dbReference>
<keyword evidence="3" id="KW-1185">Reference proteome</keyword>
<dbReference type="Proteomes" id="UP000054549">
    <property type="component" value="Unassembled WGS sequence"/>
</dbReference>
<protein>
    <submittedName>
        <fullName evidence="2">Uncharacterized protein</fullName>
    </submittedName>
</protein>
<evidence type="ECO:0000256" key="1">
    <source>
        <dbReference type="SAM" id="MobiDB-lite"/>
    </source>
</evidence>
<reference evidence="2 3" key="1">
    <citation type="submission" date="2014-04" db="EMBL/GenBank/DDBJ databases">
        <title>Evolutionary Origins and Diversification of the Mycorrhizal Mutualists.</title>
        <authorList>
            <consortium name="DOE Joint Genome Institute"/>
            <consortium name="Mycorrhizal Genomics Consortium"/>
            <person name="Kohler A."/>
            <person name="Kuo A."/>
            <person name="Nagy L.G."/>
            <person name="Floudas D."/>
            <person name="Copeland A."/>
            <person name="Barry K.W."/>
            <person name="Cichocki N."/>
            <person name="Veneault-Fourrey C."/>
            <person name="LaButti K."/>
            <person name="Lindquist E.A."/>
            <person name="Lipzen A."/>
            <person name="Lundell T."/>
            <person name="Morin E."/>
            <person name="Murat C."/>
            <person name="Riley R."/>
            <person name="Ohm R."/>
            <person name="Sun H."/>
            <person name="Tunlid A."/>
            <person name="Henrissat B."/>
            <person name="Grigoriev I.V."/>
            <person name="Hibbett D.S."/>
            <person name="Martin F."/>
        </authorList>
    </citation>
    <scope>NUCLEOTIDE SEQUENCE [LARGE SCALE GENOMIC DNA]</scope>
    <source>
        <strain evidence="2 3">Koide BX008</strain>
    </source>
</reference>
<feature type="region of interest" description="Disordered" evidence="1">
    <location>
        <begin position="44"/>
        <end position="96"/>
    </location>
</feature>
<gene>
    <name evidence="2" type="ORF">M378DRAFT_179424</name>
</gene>